<dbReference type="SUPFAM" id="SSF56973">
    <property type="entry name" value="Aerolisin/ETX pore-forming domain"/>
    <property type="match status" value="1"/>
</dbReference>
<feature type="signal peptide" evidence="1">
    <location>
        <begin position="1"/>
        <end position="17"/>
    </location>
</feature>
<dbReference type="Gene3D" id="2.170.15.10">
    <property type="entry name" value="Proaerolysin, chain A, domain 3"/>
    <property type="match status" value="1"/>
</dbReference>
<name>A0A226DNB6_FOLCA</name>
<dbReference type="AlphaFoldDB" id="A0A226DNB6"/>
<evidence type="ECO:0000313" key="2">
    <source>
        <dbReference type="EMBL" id="OXA47032.1"/>
    </source>
</evidence>
<protein>
    <submittedName>
        <fullName evidence="2">Uncharacterized protein</fullName>
    </submittedName>
</protein>
<accession>A0A226DNB6</accession>
<dbReference type="EMBL" id="LNIX01000014">
    <property type="protein sequence ID" value="OXA47032.1"/>
    <property type="molecule type" value="Genomic_DNA"/>
</dbReference>
<dbReference type="Proteomes" id="UP000198287">
    <property type="component" value="Unassembled WGS sequence"/>
</dbReference>
<proteinExistence type="predicted"/>
<organism evidence="2 3">
    <name type="scientific">Folsomia candida</name>
    <name type="common">Springtail</name>
    <dbReference type="NCBI Taxonomy" id="158441"/>
    <lineage>
        <taxon>Eukaryota</taxon>
        <taxon>Metazoa</taxon>
        <taxon>Ecdysozoa</taxon>
        <taxon>Arthropoda</taxon>
        <taxon>Hexapoda</taxon>
        <taxon>Collembola</taxon>
        <taxon>Entomobryomorpha</taxon>
        <taxon>Isotomoidea</taxon>
        <taxon>Isotomidae</taxon>
        <taxon>Proisotominae</taxon>
        <taxon>Folsomia</taxon>
    </lineage>
</organism>
<evidence type="ECO:0000256" key="1">
    <source>
        <dbReference type="SAM" id="SignalP"/>
    </source>
</evidence>
<comment type="caution">
    <text evidence="2">The sequence shown here is derived from an EMBL/GenBank/DDBJ whole genome shotgun (WGS) entry which is preliminary data.</text>
</comment>
<keyword evidence="1" id="KW-0732">Signal</keyword>
<feature type="chain" id="PRO_5012240230" evidence="1">
    <location>
        <begin position="18"/>
        <end position="377"/>
    </location>
</feature>
<keyword evidence="3" id="KW-1185">Reference proteome</keyword>
<evidence type="ECO:0000313" key="3">
    <source>
        <dbReference type="Proteomes" id="UP000198287"/>
    </source>
</evidence>
<sequence>MQLHIVFFLCVVCHISGQNLVPCPLTWVPSFSDTSISNSAVFTQKNRHAVIAATLSSSAEEIGRFSVSESDELPPFGFIPSSNDTEAVHQFSALTNSLGCQLSWVERSDSRVGRYGVNRSGKLVGRAMSADNLLPASVTGNVAVIVDLEDKRQTTNTFFVLISYNNGLQLTLKDFEFGEMQYGSDDVYGHDQLINHADVDVMYSVSHSKITTDTVTITESHSTTKSWQISAQVSCSMQFKFKGVKGSVGGGIGVDFSRSSESGWESSLTHSQTREISVARSVFVPPRTSIVACSTSSAVDNAQVPYSCLAEYTSPGLNGSQVLENVIEFFPNAIARGNTAVVIVEGVFQGSLTVSSTFTIQPFDAFNPCTSLASNSV</sequence>
<gene>
    <name evidence="2" type="ORF">Fcan01_18070</name>
</gene>
<reference evidence="2 3" key="1">
    <citation type="submission" date="2015-12" db="EMBL/GenBank/DDBJ databases">
        <title>The genome of Folsomia candida.</title>
        <authorList>
            <person name="Faddeeva A."/>
            <person name="Derks M.F."/>
            <person name="Anvar Y."/>
            <person name="Smit S."/>
            <person name="Van Straalen N."/>
            <person name="Roelofs D."/>
        </authorList>
    </citation>
    <scope>NUCLEOTIDE SEQUENCE [LARGE SCALE GENOMIC DNA]</scope>
    <source>
        <strain evidence="2 3">VU population</strain>
        <tissue evidence="2">Whole body</tissue>
    </source>
</reference>
<dbReference type="OrthoDB" id="8297682at2759"/>